<feature type="region of interest" description="Disordered" evidence="1">
    <location>
        <begin position="369"/>
        <end position="388"/>
    </location>
</feature>
<accession>A0ABQ4ZJC1</accession>
<feature type="region of interest" description="Disordered" evidence="1">
    <location>
        <begin position="312"/>
        <end position="352"/>
    </location>
</feature>
<comment type="caution">
    <text evidence="2">The sequence shown here is derived from an EMBL/GenBank/DDBJ whole genome shotgun (WGS) entry which is preliminary data.</text>
</comment>
<dbReference type="EMBL" id="BQNB010011346">
    <property type="protein sequence ID" value="GJS89401.1"/>
    <property type="molecule type" value="Genomic_DNA"/>
</dbReference>
<protein>
    <recommendedName>
        <fullName evidence="4">Synaptobrevin, longin-like domain protein</fullName>
    </recommendedName>
</protein>
<feature type="compositionally biased region" description="Polar residues" evidence="1">
    <location>
        <begin position="164"/>
        <end position="177"/>
    </location>
</feature>
<proteinExistence type="predicted"/>
<reference evidence="2" key="2">
    <citation type="submission" date="2022-01" db="EMBL/GenBank/DDBJ databases">
        <authorList>
            <person name="Yamashiro T."/>
            <person name="Shiraishi A."/>
            <person name="Satake H."/>
            <person name="Nakayama K."/>
        </authorList>
    </citation>
    <scope>NUCLEOTIDE SEQUENCE</scope>
</reference>
<reference evidence="2" key="1">
    <citation type="journal article" date="2022" name="Int. J. Mol. Sci.">
        <title>Draft Genome of Tanacetum Coccineum: Genomic Comparison of Closely Related Tanacetum-Family Plants.</title>
        <authorList>
            <person name="Yamashiro T."/>
            <person name="Shiraishi A."/>
            <person name="Nakayama K."/>
            <person name="Satake H."/>
        </authorList>
    </citation>
    <scope>NUCLEOTIDE SEQUENCE</scope>
</reference>
<evidence type="ECO:0000313" key="3">
    <source>
        <dbReference type="Proteomes" id="UP001151760"/>
    </source>
</evidence>
<evidence type="ECO:0000256" key="1">
    <source>
        <dbReference type="SAM" id="MobiDB-lite"/>
    </source>
</evidence>
<feature type="compositionally biased region" description="Basic and acidic residues" evidence="1">
    <location>
        <begin position="331"/>
        <end position="352"/>
    </location>
</feature>
<gene>
    <name evidence="2" type="ORF">Tco_0772037</name>
</gene>
<feature type="region of interest" description="Disordered" evidence="1">
    <location>
        <begin position="157"/>
        <end position="182"/>
    </location>
</feature>
<dbReference type="Proteomes" id="UP001151760">
    <property type="component" value="Unassembled WGS sequence"/>
</dbReference>
<keyword evidence="3" id="KW-1185">Reference proteome</keyword>
<evidence type="ECO:0000313" key="2">
    <source>
        <dbReference type="EMBL" id="GJS89401.1"/>
    </source>
</evidence>
<organism evidence="2 3">
    <name type="scientific">Tanacetum coccineum</name>
    <dbReference type="NCBI Taxonomy" id="301880"/>
    <lineage>
        <taxon>Eukaryota</taxon>
        <taxon>Viridiplantae</taxon>
        <taxon>Streptophyta</taxon>
        <taxon>Embryophyta</taxon>
        <taxon>Tracheophyta</taxon>
        <taxon>Spermatophyta</taxon>
        <taxon>Magnoliopsida</taxon>
        <taxon>eudicotyledons</taxon>
        <taxon>Gunneridae</taxon>
        <taxon>Pentapetalae</taxon>
        <taxon>asterids</taxon>
        <taxon>campanulids</taxon>
        <taxon>Asterales</taxon>
        <taxon>Asteraceae</taxon>
        <taxon>Asteroideae</taxon>
        <taxon>Anthemideae</taxon>
        <taxon>Anthemidinae</taxon>
        <taxon>Tanacetum</taxon>
    </lineage>
</organism>
<name>A0ABQ4ZJC1_9ASTR</name>
<sequence>MSNLKYALTIQALVDRKKVIVIETSVTRALQLKDVEGTECLPNATIFAELERMGYENLTQKLTFYKAFFSPQWKFLIHTILQCLSAKTTAWNEFSSTMASAIILFLDKQVKGITKHKEIYVTPSHTKKVFANMKREGKGFSGKVTPLFRTMMVQAQEDGEGSEMPTNTEVSQPSDPTQPMADETKNVESVPIHSNDPLLSAAKITKLNERVKRLERWNKSRTPGLQRLRKVGRFGQVVSFDDEVFDEQEVEVEKVVSTAEVTTASAITTTVDELTLAQTLIEIKAAKPKAVTTAATTTTTAVTRPKARGVVVQEPSEFTTTTSQPSQLPQAKDKGKGKMVEPEKPLKRKDQILVDEEIAQRLQEELQAELEEEERLARQKEEEDNLIS</sequence>
<evidence type="ECO:0008006" key="4">
    <source>
        <dbReference type="Google" id="ProtNLM"/>
    </source>
</evidence>